<gene>
    <name evidence="4" type="ORF">EBO15_43145</name>
</gene>
<name>A0A3M2KXN3_9ACTN</name>
<dbReference type="GO" id="GO:0003677">
    <property type="term" value="F:DNA binding"/>
    <property type="evidence" value="ECO:0007669"/>
    <property type="project" value="InterPro"/>
</dbReference>
<dbReference type="RefSeq" id="WP_122200182.1">
    <property type="nucleotide sequence ID" value="NZ_JBHSKC010000067.1"/>
</dbReference>
<dbReference type="InterPro" id="IPR056911">
    <property type="entry name" value="Phage_Znf_bind_put"/>
</dbReference>
<sequence length="350" mass="38917">MGHPFEVLLIAERCAILTGRDEDFVMWVTCGWCGTRWGELMATRRSVLHGDKLAVDSQLAPPDGPGFRRTPPKEGSFRNDHPDFFGMVDLPPFLTELLAWQADQYEGVCRCSESCGGVGYLLAPDRGHMLHGTYGQFPWRPAVDGLTYARKEQNRRPVLVDVAEPWPGLPLSPGWPMAAGPMWEPPCGRGEVRHDLPVSEPLRITCPHCAAGPGKPCLSETGRAGHVHRTRVAAEQEGRPERLRSLASWLPIKPGLTPHELRHSQRVWLDEDGLPEVLKKDRLGHAMSGMSGTYAHVSASMRARVKECMQQRWESALDQRAALSPRSPVGVLDRLLGERARALHGFMERA</sequence>
<dbReference type="EMBL" id="RFFG01000239">
    <property type="protein sequence ID" value="RMI30011.1"/>
    <property type="molecule type" value="Genomic_DNA"/>
</dbReference>
<dbReference type="InterPro" id="IPR013762">
    <property type="entry name" value="Integrase-like_cat_sf"/>
</dbReference>
<evidence type="ECO:0000313" key="5">
    <source>
        <dbReference type="Proteomes" id="UP000282674"/>
    </source>
</evidence>
<keyword evidence="1" id="KW-0233">DNA recombination</keyword>
<protein>
    <recommendedName>
        <fullName evidence="3">DNA-binding phage zinc finger domain-containing protein</fullName>
    </recommendedName>
</protein>
<dbReference type="OrthoDB" id="4529782at2"/>
<dbReference type="GO" id="GO:0015074">
    <property type="term" value="P:DNA integration"/>
    <property type="evidence" value="ECO:0007669"/>
    <property type="project" value="InterPro"/>
</dbReference>
<dbReference type="AlphaFoldDB" id="A0A3M2KXN3"/>
<comment type="caution">
    <text evidence="4">The sequence shown here is derived from an EMBL/GenBank/DDBJ whole genome shotgun (WGS) entry which is preliminary data.</text>
</comment>
<proteinExistence type="predicted"/>
<dbReference type="Proteomes" id="UP000282674">
    <property type="component" value="Unassembled WGS sequence"/>
</dbReference>
<keyword evidence="5" id="KW-1185">Reference proteome</keyword>
<reference evidence="4 5" key="1">
    <citation type="submission" date="2018-10" db="EMBL/GenBank/DDBJ databases">
        <title>Isolation from soil.</title>
        <authorList>
            <person name="Hu J."/>
        </authorList>
    </citation>
    <scope>NUCLEOTIDE SEQUENCE [LARGE SCALE GENOMIC DNA]</scope>
    <source>
        <strain evidence="4 5">NEAU-Ht49</strain>
    </source>
</reference>
<feature type="domain" description="DNA-binding phage zinc finger" evidence="3">
    <location>
        <begin position="193"/>
        <end position="235"/>
    </location>
</feature>
<dbReference type="Pfam" id="PF24623">
    <property type="entry name" value="Phage_zn_bind_8"/>
    <property type="match status" value="1"/>
</dbReference>
<dbReference type="InterPro" id="IPR011010">
    <property type="entry name" value="DNA_brk_join_enz"/>
</dbReference>
<organism evidence="4 5">
    <name type="scientific">Actinomadura harenae</name>
    <dbReference type="NCBI Taxonomy" id="2483351"/>
    <lineage>
        <taxon>Bacteria</taxon>
        <taxon>Bacillati</taxon>
        <taxon>Actinomycetota</taxon>
        <taxon>Actinomycetes</taxon>
        <taxon>Streptosporangiales</taxon>
        <taxon>Thermomonosporaceae</taxon>
        <taxon>Actinomadura</taxon>
    </lineage>
</organism>
<evidence type="ECO:0000256" key="2">
    <source>
        <dbReference type="SAM" id="MobiDB-lite"/>
    </source>
</evidence>
<evidence type="ECO:0000313" key="4">
    <source>
        <dbReference type="EMBL" id="RMI30011.1"/>
    </source>
</evidence>
<dbReference type="Gene3D" id="1.10.443.10">
    <property type="entry name" value="Intergrase catalytic core"/>
    <property type="match status" value="1"/>
</dbReference>
<accession>A0A3M2KXN3</accession>
<evidence type="ECO:0000256" key="1">
    <source>
        <dbReference type="ARBA" id="ARBA00023172"/>
    </source>
</evidence>
<evidence type="ECO:0000259" key="3">
    <source>
        <dbReference type="Pfam" id="PF24623"/>
    </source>
</evidence>
<dbReference type="SUPFAM" id="SSF56349">
    <property type="entry name" value="DNA breaking-rejoining enzymes"/>
    <property type="match status" value="1"/>
</dbReference>
<feature type="region of interest" description="Disordered" evidence="2">
    <location>
        <begin position="56"/>
        <end position="78"/>
    </location>
</feature>
<dbReference type="GO" id="GO:0006310">
    <property type="term" value="P:DNA recombination"/>
    <property type="evidence" value="ECO:0007669"/>
    <property type="project" value="UniProtKB-KW"/>
</dbReference>